<keyword evidence="1 3" id="KW-0732">Signal</keyword>
<evidence type="ECO:0000256" key="1">
    <source>
        <dbReference type="ARBA" id="ARBA00022729"/>
    </source>
</evidence>
<dbReference type="eggNOG" id="COG4733">
    <property type="taxonomic scope" value="Bacteria"/>
</dbReference>
<dbReference type="GO" id="GO:0004553">
    <property type="term" value="F:hydrolase activity, hydrolyzing O-glycosyl compounds"/>
    <property type="evidence" value="ECO:0007669"/>
    <property type="project" value="UniProtKB-ARBA"/>
</dbReference>
<dbReference type="PATRIC" id="fig|1166018.3.peg.3285"/>
<dbReference type="SUPFAM" id="SSF49899">
    <property type="entry name" value="Concanavalin A-like lectins/glucanases"/>
    <property type="match status" value="1"/>
</dbReference>
<keyword evidence="2" id="KW-1015">Disulfide bond</keyword>
<sequence length="361" mass="38740">MRNSSFMTSLKVLMAFVLLFSVFQACKKDDGPTVDPVNTTALRARIDSANTLYNGAKEGTAVGSYEVGSRATYKTAIDAATSVLNNTASTQTQVNNAYVNLGQATTTFRSKQVAEIAPDKLVLFLKLDGNANDASGKGLSGSLVAGASGVGSDTANVGGGMATLTTDRLGQANLAYMFDKGGHIEIPYNSALNPAKELTISMWVKPTVIRADNYLVSMGRWNGYKLQLQSANKVFLTVKTAPGKYSEHDNESPTLDLNKWYHIAATYKSGEMVFYIDGTAVKTWTDVTGDPIGIKNTIGMSIGQDLPNANYTNVATDEADGTNFYRGYGGYFTGAMDEIRIYNAVLSGTQIRSIYNAEKSL</sequence>
<protein>
    <submittedName>
        <fullName evidence="5">Cell surface protein (Putative hemagglutinin/adhesin)</fullName>
    </submittedName>
</protein>
<feature type="signal peptide" evidence="3">
    <location>
        <begin position="1"/>
        <end position="27"/>
    </location>
</feature>
<evidence type="ECO:0000313" key="5">
    <source>
        <dbReference type="EMBL" id="CCG99560.1"/>
    </source>
</evidence>
<proteinExistence type="predicted"/>
<feature type="chain" id="PRO_5003629907" evidence="3">
    <location>
        <begin position="28"/>
        <end position="361"/>
    </location>
</feature>
<gene>
    <name evidence="5" type="ORF">FAES_1550</name>
</gene>
<dbReference type="Pfam" id="PF13385">
    <property type="entry name" value="Laminin_G_3"/>
    <property type="match status" value="1"/>
</dbReference>
<organism evidence="5 6">
    <name type="scientific">Fibrella aestuarina BUZ 2</name>
    <dbReference type="NCBI Taxonomy" id="1166018"/>
    <lineage>
        <taxon>Bacteria</taxon>
        <taxon>Pseudomonadati</taxon>
        <taxon>Bacteroidota</taxon>
        <taxon>Cytophagia</taxon>
        <taxon>Cytophagales</taxon>
        <taxon>Spirosomataceae</taxon>
        <taxon>Fibrella</taxon>
    </lineage>
</organism>
<dbReference type="Proteomes" id="UP000011058">
    <property type="component" value="Chromosome"/>
</dbReference>
<accession>I0K607</accession>
<dbReference type="Gene3D" id="1.20.1270.90">
    <property type="entry name" value="AF1782-like"/>
    <property type="match status" value="1"/>
</dbReference>
<dbReference type="GO" id="GO:0005975">
    <property type="term" value="P:carbohydrate metabolic process"/>
    <property type="evidence" value="ECO:0007669"/>
    <property type="project" value="UniProtKB-ARBA"/>
</dbReference>
<dbReference type="Gene3D" id="2.60.120.200">
    <property type="match status" value="1"/>
</dbReference>
<dbReference type="PROSITE" id="PS51257">
    <property type="entry name" value="PROKAR_LIPOPROTEIN"/>
    <property type="match status" value="1"/>
</dbReference>
<dbReference type="HOGENOM" id="CLU_766729_0_0_10"/>
<dbReference type="KEGG" id="fae:FAES_1550"/>
<evidence type="ECO:0000313" key="6">
    <source>
        <dbReference type="Proteomes" id="UP000011058"/>
    </source>
</evidence>
<dbReference type="STRING" id="1166018.FAES_1550"/>
<dbReference type="SMART" id="SM00560">
    <property type="entry name" value="LamGL"/>
    <property type="match status" value="1"/>
</dbReference>
<dbReference type="InterPro" id="IPR013320">
    <property type="entry name" value="ConA-like_dom_sf"/>
</dbReference>
<name>I0K607_9BACT</name>
<dbReference type="InterPro" id="IPR006558">
    <property type="entry name" value="LamG-like"/>
</dbReference>
<feature type="domain" description="LamG-like jellyroll fold" evidence="4">
    <location>
        <begin position="196"/>
        <end position="349"/>
    </location>
</feature>
<dbReference type="EMBL" id="HE796683">
    <property type="protein sequence ID" value="CCG99560.1"/>
    <property type="molecule type" value="Genomic_DNA"/>
</dbReference>
<evidence type="ECO:0000259" key="4">
    <source>
        <dbReference type="SMART" id="SM00560"/>
    </source>
</evidence>
<dbReference type="AlphaFoldDB" id="I0K607"/>
<evidence type="ECO:0000256" key="3">
    <source>
        <dbReference type="SAM" id="SignalP"/>
    </source>
</evidence>
<keyword evidence="6" id="KW-1185">Reference proteome</keyword>
<reference evidence="5 6" key="1">
    <citation type="journal article" date="2012" name="J. Bacteriol.">
        <title>Genome Sequence of Fibrella aestuarina BUZ 2T, a Filamentous Marine Bacterium.</title>
        <authorList>
            <person name="Filippini M."/>
            <person name="Qi W."/>
            <person name="Blom J."/>
            <person name="Goesmann A."/>
            <person name="Smits T.H."/>
            <person name="Bagheri H.C."/>
        </authorList>
    </citation>
    <scope>NUCLEOTIDE SEQUENCE [LARGE SCALE GENOMIC DNA]</scope>
    <source>
        <strain evidence="6">BUZ 2T</strain>
    </source>
</reference>
<evidence type="ECO:0000256" key="2">
    <source>
        <dbReference type="ARBA" id="ARBA00023157"/>
    </source>
</evidence>